<reference evidence="3" key="1">
    <citation type="submission" date="2018-05" db="EMBL/GenBank/DDBJ databases">
        <authorList>
            <person name="Lanie J.A."/>
            <person name="Ng W.-L."/>
            <person name="Kazmierczak K.M."/>
            <person name="Andrzejewski T.M."/>
            <person name="Davidsen T.M."/>
            <person name="Wayne K.J."/>
            <person name="Tettelin H."/>
            <person name="Glass J.I."/>
            <person name="Rusch D."/>
            <person name="Podicherti R."/>
            <person name="Tsui H.-C.T."/>
            <person name="Winkler M.E."/>
        </authorList>
    </citation>
    <scope>NUCLEOTIDE SEQUENCE</scope>
</reference>
<feature type="transmembrane region" description="Helical" evidence="1">
    <location>
        <begin position="343"/>
        <end position="366"/>
    </location>
</feature>
<name>A0A381SJL6_9ZZZZ</name>
<sequence>VEFILLVGLVFGIIVYRKRADGRRVDIGLMARRLFEFGFLFGLVVTTAIGVTGALSRLLDVLEDGRGGDPEGLALWLSLVIVAGAALVGLSLWLRRRFRLSESEAESGGWSFYLSAVDLISTGMLVGSSIKVIGWLIDGWSFNSWALAGLPVWFVVSIVHWRLPGTRRLIHLLFASGAALAGMAFSISVIVEHLLRWAYEGVTPDPLSLRYGYVGDTSWANSWDGLRGSIGPLLAFGAAWWWFWWRNARKAARSPERDGYVLVVGVLGGLATTVVAAAGVLHTVLSWLIVGSSREGSTVEHFDVMTIYATLLVVGLGLWAYHRREVPHAVTRQAEGRDEVARLYDHLESGVGLVTTTIGVAVLLGIVLNEVLPAPDDWDVDVGELVAFALTMLLAGGPIWNRAWRRIQAHAGSLPEESSAVRRVYLFAVFGVTGLVVLGSVLAMVYMVVFGLLDGSLDGDSVAGFRIPLALVGATAGVSVYHGRVLRTGLRAVPPSSRPSQRTVTVVGPRASALVAAIGDVPGVRVVHRRRLDVAEPVEVDTADVVEAVRTAAGDLVVVVAGDGSIEVIPVAD</sequence>
<evidence type="ECO:0000256" key="1">
    <source>
        <dbReference type="SAM" id="Phobius"/>
    </source>
</evidence>
<accession>A0A381SJL6</accession>
<keyword evidence="1" id="KW-0812">Transmembrane</keyword>
<gene>
    <name evidence="3" type="ORF">METZ01_LOCUS57116</name>
</gene>
<feature type="transmembrane region" description="Helical" evidence="1">
    <location>
        <begin position="424"/>
        <end position="449"/>
    </location>
</feature>
<proteinExistence type="predicted"/>
<organism evidence="3">
    <name type="scientific">marine metagenome</name>
    <dbReference type="NCBI Taxonomy" id="408172"/>
    <lineage>
        <taxon>unclassified sequences</taxon>
        <taxon>metagenomes</taxon>
        <taxon>ecological metagenomes</taxon>
    </lineage>
</organism>
<protein>
    <recommendedName>
        <fullName evidence="2">DUF5671 domain-containing protein</fullName>
    </recommendedName>
</protein>
<dbReference type="InterPro" id="IPR043728">
    <property type="entry name" value="DUF5671"/>
</dbReference>
<feature type="transmembrane region" description="Helical" evidence="1">
    <location>
        <begin position="170"/>
        <end position="191"/>
    </location>
</feature>
<evidence type="ECO:0000313" key="3">
    <source>
        <dbReference type="EMBL" id="SVA04262.1"/>
    </source>
</evidence>
<feature type="transmembrane region" description="Helical" evidence="1">
    <location>
        <begin position="229"/>
        <end position="248"/>
    </location>
</feature>
<feature type="transmembrane region" description="Helical" evidence="1">
    <location>
        <begin position="461"/>
        <end position="481"/>
    </location>
</feature>
<feature type="domain" description="DUF5671" evidence="2">
    <location>
        <begin position="342"/>
        <end position="459"/>
    </location>
</feature>
<dbReference type="AlphaFoldDB" id="A0A381SJL6"/>
<feature type="transmembrane region" description="Helical" evidence="1">
    <location>
        <begin position="143"/>
        <end position="163"/>
    </location>
</feature>
<feature type="transmembrane region" description="Helical" evidence="1">
    <location>
        <begin position="75"/>
        <end position="94"/>
    </location>
</feature>
<evidence type="ECO:0000259" key="2">
    <source>
        <dbReference type="Pfam" id="PF18920"/>
    </source>
</evidence>
<feature type="transmembrane region" description="Helical" evidence="1">
    <location>
        <begin position="305"/>
        <end position="322"/>
    </location>
</feature>
<feature type="domain" description="DUF5671" evidence="2">
    <location>
        <begin position="33"/>
        <end position="139"/>
    </location>
</feature>
<feature type="transmembrane region" description="Helical" evidence="1">
    <location>
        <begin position="34"/>
        <end position="55"/>
    </location>
</feature>
<dbReference type="EMBL" id="UINC01003207">
    <property type="protein sequence ID" value="SVA04262.1"/>
    <property type="molecule type" value="Genomic_DNA"/>
</dbReference>
<feature type="transmembrane region" description="Helical" evidence="1">
    <location>
        <begin position="260"/>
        <end position="285"/>
    </location>
</feature>
<feature type="transmembrane region" description="Helical" evidence="1">
    <location>
        <begin position="115"/>
        <end position="137"/>
    </location>
</feature>
<keyword evidence="1" id="KW-0472">Membrane</keyword>
<feature type="transmembrane region" description="Helical" evidence="1">
    <location>
        <begin position="386"/>
        <end position="404"/>
    </location>
</feature>
<keyword evidence="1" id="KW-1133">Transmembrane helix</keyword>
<feature type="non-terminal residue" evidence="3">
    <location>
        <position position="1"/>
    </location>
</feature>
<dbReference type="Pfam" id="PF18920">
    <property type="entry name" value="DUF5671"/>
    <property type="match status" value="2"/>
</dbReference>